<comment type="function">
    <text evidence="6">Necessary for the splicing of pre-mRNA. Has a role in the recognition of the branch site (5'-UACUAAC-3'), the pyrimidine tract and the 3'-splice site at the 3'-end of introns.</text>
</comment>
<dbReference type="PROSITE" id="PS50084">
    <property type="entry name" value="KH_TYPE_1"/>
    <property type="match status" value="1"/>
</dbReference>
<evidence type="ECO:0000256" key="7">
    <source>
        <dbReference type="SAM" id="MobiDB-lite"/>
    </source>
</evidence>
<proteinExistence type="inferred from homology"/>
<keyword evidence="6" id="KW-0507">mRNA processing</keyword>
<dbReference type="EMBL" id="JAZAVK010000001">
    <property type="protein sequence ID" value="KAK7433280.1"/>
    <property type="molecule type" value="Genomic_DNA"/>
</dbReference>
<evidence type="ECO:0000256" key="5">
    <source>
        <dbReference type="PROSITE-ProRule" id="PRU00117"/>
    </source>
</evidence>
<comment type="caution">
    <text evidence="9">The sequence shown here is derived from an EMBL/GenBank/DDBJ whole genome shotgun (WGS) entry which is preliminary data.</text>
</comment>
<dbReference type="Pfam" id="PF16275">
    <property type="entry name" value="SF1-HH"/>
    <property type="match status" value="1"/>
</dbReference>
<dbReference type="SMART" id="SM00322">
    <property type="entry name" value="KH"/>
    <property type="match status" value="1"/>
</dbReference>
<evidence type="ECO:0000256" key="1">
    <source>
        <dbReference type="ARBA" id="ARBA00022723"/>
    </source>
</evidence>
<evidence type="ECO:0000256" key="2">
    <source>
        <dbReference type="ARBA" id="ARBA00022771"/>
    </source>
</evidence>
<dbReference type="InterPro" id="IPR055256">
    <property type="entry name" value="KH_1_KHDC4/BBP-like"/>
</dbReference>
<accession>A0ABR1IK83</accession>
<comment type="similarity">
    <text evidence="6">Belongs to the BBP/SF1 family.</text>
</comment>
<keyword evidence="3 6" id="KW-0862">Zinc</keyword>
<evidence type="ECO:0000256" key="6">
    <source>
        <dbReference type="RuleBase" id="RU367126"/>
    </source>
</evidence>
<dbReference type="PANTHER" id="PTHR11208:SF45">
    <property type="entry name" value="SPLICING FACTOR 1"/>
    <property type="match status" value="1"/>
</dbReference>
<dbReference type="InterPro" id="IPR047086">
    <property type="entry name" value="SF1-HH_sf"/>
</dbReference>
<name>A0ABR1IK83_9HYPO</name>
<evidence type="ECO:0000313" key="10">
    <source>
        <dbReference type="Proteomes" id="UP001498421"/>
    </source>
</evidence>
<keyword evidence="6" id="KW-0747">Spliceosome</keyword>
<evidence type="ECO:0000259" key="8">
    <source>
        <dbReference type="SMART" id="SM00322"/>
    </source>
</evidence>
<organism evidence="9 10">
    <name type="scientific">Neonectria magnoliae</name>
    <dbReference type="NCBI Taxonomy" id="2732573"/>
    <lineage>
        <taxon>Eukaryota</taxon>
        <taxon>Fungi</taxon>
        <taxon>Dikarya</taxon>
        <taxon>Ascomycota</taxon>
        <taxon>Pezizomycotina</taxon>
        <taxon>Sordariomycetes</taxon>
        <taxon>Hypocreomycetidae</taxon>
        <taxon>Hypocreales</taxon>
        <taxon>Nectriaceae</taxon>
        <taxon>Neonectria</taxon>
    </lineage>
</organism>
<dbReference type="Gene3D" id="6.10.140.1790">
    <property type="match status" value="1"/>
</dbReference>
<dbReference type="SUPFAM" id="SSF54791">
    <property type="entry name" value="Eukaryotic type KH-domain (KH-domain type I)"/>
    <property type="match status" value="1"/>
</dbReference>
<reference evidence="9 10" key="1">
    <citation type="journal article" date="2025" name="Microbiol. Resour. Announc.">
        <title>Draft genome sequences for Neonectria magnoliae and Neonectria punicea, canker pathogens of Liriodendron tulipifera and Acer saccharum in West Virginia.</title>
        <authorList>
            <person name="Petronek H.M."/>
            <person name="Kasson M.T."/>
            <person name="Metheny A.M."/>
            <person name="Stauder C.M."/>
            <person name="Lovett B."/>
            <person name="Lynch S.C."/>
            <person name="Garnas J.R."/>
            <person name="Kasson L.R."/>
            <person name="Stajich J.E."/>
        </authorList>
    </citation>
    <scope>NUCLEOTIDE SEQUENCE [LARGE SCALE GENOMIC DNA]</scope>
    <source>
        <strain evidence="9 10">NRRL 64651</strain>
    </source>
</reference>
<keyword evidence="10" id="KW-1185">Reference proteome</keyword>
<comment type="subcellular location">
    <subcellularLocation>
        <location evidence="6">Nucleus</location>
    </subcellularLocation>
</comment>
<protein>
    <recommendedName>
        <fullName evidence="6">Branchpoint-bridging protein</fullName>
    </recommendedName>
</protein>
<evidence type="ECO:0000256" key="4">
    <source>
        <dbReference type="ARBA" id="ARBA00022884"/>
    </source>
</evidence>
<evidence type="ECO:0000313" key="9">
    <source>
        <dbReference type="EMBL" id="KAK7433280.1"/>
    </source>
</evidence>
<dbReference type="PANTHER" id="PTHR11208">
    <property type="entry name" value="RNA-BINDING PROTEIN RELATED"/>
    <property type="match status" value="1"/>
</dbReference>
<dbReference type="Pfam" id="PF22675">
    <property type="entry name" value="KH-I_KHDC4-BBP"/>
    <property type="match status" value="1"/>
</dbReference>
<gene>
    <name evidence="9" type="ORF">QQZ08_000218</name>
</gene>
<dbReference type="InterPro" id="IPR032570">
    <property type="entry name" value="SF1-HH"/>
</dbReference>
<dbReference type="InterPro" id="IPR036612">
    <property type="entry name" value="KH_dom_type_1_sf"/>
</dbReference>
<keyword evidence="1 6" id="KW-0479">Metal-binding</keyword>
<dbReference type="Gene3D" id="3.30.1370.10">
    <property type="entry name" value="K Homology domain, type 1"/>
    <property type="match status" value="1"/>
</dbReference>
<keyword evidence="6" id="KW-0508">mRNA splicing</keyword>
<feature type="region of interest" description="Disordered" evidence="7">
    <location>
        <begin position="25"/>
        <end position="44"/>
    </location>
</feature>
<dbReference type="Proteomes" id="UP001498421">
    <property type="component" value="Unassembled WGS sequence"/>
</dbReference>
<dbReference type="InterPro" id="IPR045071">
    <property type="entry name" value="BBP-like"/>
</dbReference>
<keyword evidence="2 6" id="KW-0863">Zinc-finger</keyword>
<sequence>MTSEQLEAYVVIFRINEITEQLRAKDVTSTKTPRSPSPNPDVIAGDWNKSEISSWRLLSKPSRLIAHHLTIVTKPSRSARKSTLPVADSPDVNFIGQILGPRGSSLKAMNTQSGANIVIRGRDSVKEGKGQEHATTTNHDTEPLHCLITADSQHKIDEAKRLVESVIDMATSTPEHKNERKRQLRGLAIMNGTFQYDESQDTHLQGSRLFGFSEENPNYQQLHPDTQLQAGPDKAKRLDHEYHQLMSEIEGRPLTETDRTASSVPKTQVLPPWRVNRYSWKNY</sequence>
<keyword evidence="4 5" id="KW-0694">RNA-binding</keyword>
<feature type="domain" description="K Homology" evidence="8">
    <location>
        <begin position="78"/>
        <end position="168"/>
    </location>
</feature>
<evidence type="ECO:0000256" key="3">
    <source>
        <dbReference type="ARBA" id="ARBA00022833"/>
    </source>
</evidence>
<dbReference type="InterPro" id="IPR004087">
    <property type="entry name" value="KH_dom"/>
</dbReference>
<keyword evidence="6" id="KW-0539">Nucleus</keyword>